<gene>
    <name evidence="2" type="ORF">N1F79_01380</name>
</gene>
<evidence type="ECO:0000313" key="3">
    <source>
        <dbReference type="Proteomes" id="UP001337305"/>
    </source>
</evidence>
<dbReference type="RefSeq" id="WP_303308768.1">
    <property type="nucleotide sequence ID" value="NZ_JAODOP010000001.1"/>
</dbReference>
<protein>
    <recommendedName>
        <fullName evidence="4">DUF4468 domain-containing protein</fullName>
    </recommendedName>
</protein>
<proteinExistence type="predicted"/>
<evidence type="ECO:0000256" key="1">
    <source>
        <dbReference type="SAM" id="SignalP"/>
    </source>
</evidence>
<organism evidence="2 3">
    <name type="scientific">Flavivirga spongiicola</name>
    <dbReference type="NCBI Taxonomy" id="421621"/>
    <lineage>
        <taxon>Bacteria</taxon>
        <taxon>Pseudomonadati</taxon>
        <taxon>Bacteroidota</taxon>
        <taxon>Flavobacteriia</taxon>
        <taxon>Flavobacteriales</taxon>
        <taxon>Flavobacteriaceae</taxon>
        <taxon>Flavivirga</taxon>
    </lineage>
</organism>
<name>A0ABU7XM33_9FLAO</name>
<evidence type="ECO:0000313" key="2">
    <source>
        <dbReference type="EMBL" id="MEF3831768.1"/>
    </source>
</evidence>
<sequence>MKKQTKYITYLIMMLLVSKTAVSQRICDYTKEHVNLSNGVSVDIFKERGSNTYYYVPNQLRLSTKKGKPEYSFQEYKENEKAAPSGAILHCLVTWGITTEQLNELRLYVKNKHGDKAVVAGAITMEPKSQEVEFSHTIIGYILKHSLKSRGTLSTLSNSKTALSFHIKKSDVVVIRDAIKNPNKLKKTTITLHYKYNSYTCNSGVSQMYNNETKIIGQLQKWF</sequence>
<dbReference type="Proteomes" id="UP001337305">
    <property type="component" value="Unassembled WGS sequence"/>
</dbReference>
<dbReference type="EMBL" id="JAODOP010000001">
    <property type="protein sequence ID" value="MEF3831768.1"/>
    <property type="molecule type" value="Genomic_DNA"/>
</dbReference>
<accession>A0ABU7XM33</accession>
<evidence type="ECO:0008006" key="4">
    <source>
        <dbReference type="Google" id="ProtNLM"/>
    </source>
</evidence>
<keyword evidence="3" id="KW-1185">Reference proteome</keyword>
<reference evidence="2 3" key="1">
    <citation type="submission" date="2022-09" db="EMBL/GenBank/DDBJ databases">
        <title>Genome sequencing of Flavivirga sp. MEBiC05379.</title>
        <authorList>
            <person name="Oh H.-M."/>
            <person name="Kwon K.K."/>
            <person name="Park M.J."/>
            <person name="Yang S.-H."/>
        </authorList>
    </citation>
    <scope>NUCLEOTIDE SEQUENCE [LARGE SCALE GENOMIC DNA]</scope>
    <source>
        <strain evidence="2 3">MEBiC05379</strain>
    </source>
</reference>
<feature type="signal peptide" evidence="1">
    <location>
        <begin position="1"/>
        <end position="23"/>
    </location>
</feature>
<feature type="chain" id="PRO_5046119878" description="DUF4468 domain-containing protein" evidence="1">
    <location>
        <begin position="24"/>
        <end position="223"/>
    </location>
</feature>
<comment type="caution">
    <text evidence="2">The sequence shown here is derived from an EMBL/GenBank/DDBJ whole genome shotgun (WGS) entry which is preliminary data.</text>
</comment>
<keyword evidence="1" id="KW-0732">Signal</keyword>